<organism evidence="9 10">
    <name type="scientific">Actinomyces bovis</name>
    <dbReference type="NCBI Taxonomy" id="1658"/>
    <lineage>
        <taxon>Bacteria</taxon>
        <taxon>Bacillati</taxon>
        <taxon>Actinomycetota</taxon>
        <taxon>Actinomycetes</taxon>
        <taxon>Actinomycetales</taxon>
        <taxon>Actinomycetaceae</taxon>
        <taxon>Actinomyces</taxon>
    </lineage>
</organism>
<feature type="domain" description="Response regulatory" evidence="7">
    <location>
        <begin position="3"/>
        <end position="117"/>
    </location>
</feature>
<evidence type="ECO:0000259" key="7">
    <source>
        <dbReference type="PROSITE" id="PS50110"/>
    </source>
</evidence>
<dbReference type="InterPro" id="IPR036388">
    <property type="entry name" value="WH-like_DNA-bd_sf"/>
</dbReference>
<keyword evidence="10" id="KW-1185">Reference proteome</keyword>
<dbReference type="InterPro" id="IPR016032">
    <property type="entry name" value="Sig_transdc_resp-reg_C-effctor"/>
</dbReference>
<evidence type="ECO:0000256" key="5">
    <source>
        <dbReference type="PROSITE-ProRule" id="PRU00169"/>
    </source>
</evidence>
<feature type="modified residue" description="4-aspartylphosphate" evidence="5">
    <location>
        <position position="52"/>
    </location>
</feature>
<dbReference type="PANTHER" id="PTHR48111">
    <property type="entry name" value="REGULATOR OF RPOS"/>
    <property type="match status" value="1"/>
</dbReference>
<sequence>MPLVLVVDDESGIRRVLRAYLERDGFQVIESADGAGALAELHAKSFDAVLLDIGLPDVDGLEVMRRARQTRADLPILLVTARAEEIDLLVGLGAGADDHVSKPFSPREVVARLRAVLRRCAPGVASTQAPLRFPHVVIDTDRREVQRDGLKVSLTALEFDLLTYLCANPGRVLMRRQLLDAVWGPGWGRASCGRAHPGVASGAG</sequence>
<evidence type="ECO:0000313" key="10">
    <source>
        <dbReference type="Proteomes" id="UP000250006"/>
    </source>
</evidence>
<gene>
    <name evidence="9" type="primary">srrA</name>
    <name evidence="9" type="ORF">NCTC11535_01064</name>
</gene>
<accession>A0ABY1VMS9</accession>
<name>A0ABY1VMS9_9ACTO</name>
<dbReference type="SUPFAM" id="SSF52172">
    <property type="entry name" value="CheY-like"/>
    <property type="match status" value="1"/>
</dbReference>
<dbReference type="Gene3D" id="1.10.10.10">
    <property type="entry name" value="Winged helix-like DNA-binding domain superfamily/Winged helix DNA-binding domain"/>
    <property type="match status" value="1"/>
</dbReference>
<dbReference type="CDD" id="cd17574">
    <property type="entry name" value="REC_OmpR"/>
    <property type="match status" value="1"/>
</dbReference>
<dbReference type="PROSITE" id="PS51755">
    <property type="entry name" value="OMPR_PHOB"/>
    <property type="match status" value="1"/>
</dbReference>
<dbReference type="Pfam" id="PF00486">
    <property type="entry name" value="Trans_reg_C"/>
    <property type="match status" value="1"/>
</dbReference>
<evidence type="ECO:0000313" key="9">
    <source>
        <dbReference type="EMBL" id="SPT53400.1"/>
    </source>
</evidence>
<keyword evidence="3 6" id="KW-0238">DNA-binding</keyword>
<dbReference type="InterPro" id="IPR001789">
    <property type="entry name" value="Sig_transdc_resp-reg_receiver"/>
</dbReference>
<feature type="domain" description="OmpR/PhoB-type" evidence="8">
    <location>
        <begin position="128"/>
        <end position="204"/>
    </location>
</feature>
<feature type="DNA-binding region" description="OmpR/PhoB-type" evidence="6">
    <location>
        <begin position="128"/>
        <end position="204"/>
    </location>
</feature>
<proteinExistence type="predicted"/>
<evidence type="ECO:0000256" key="6">
    <source>
        <dbReference type="PROSITE-ProRule" id="PRU01091"/>
    </source>
</evidence>
<dbReference type="InterPro" id="IPR011006">
    <property type="entry name" value="CheY-like_superfamily"/>
</dbReference>
<reference evidence="9 10" key="1">
    <citation type="submission" date="2018-06" db="EMBL/GenBank/DDBJ databases">
        <authorList>
            <consortium name="Pathogen Informatics"/>
            <person name="Doyle S."/>
        </authorList>
    </citation>
    <scope>NUCLEOTIDE SEQUENCE [LARGE SCALE GENOMIC DNA]</scope>
    <source>
        <strain evidence="9 10">NCTC11535</strain>
    </source>
</reference>
<dbReference type="Pfam" id="PF00072">
    <property type="entry name" value="Response_reg"/>
    <property type="match status" value="1"/>
</dbReference>
<dbReference type="PANTHER" id="PTHR48111:SF4">
    <property type="entry name" value="DNA-BINDING DUAL TRANSCRIPTIONAL REGULATOR OMPR"/>
    <property type="match status" value="1"/>
</dbReference>
<dbReference type="CDD" id="cd00383">
    <property type="entry name" value="trans_reg_C"/>
    <property type="match status" value="1"/>
</dbReference>
<keyword evidence="1 5" id="KW-0597">Phosphoprotein</keyword>
<keyword evidence="2" id="KW-0805">Transcription regulation</keyword>
<evidence type="ECO:0000256" key="3">
    <source>
        <dbReference type="ARBA" id="ARBA00023125"/>
    </source>
</evidence>
<dbReference type="InterPro" id="IPR039420">
    <property type="entry name" value="WalR-like"/>
</dbReference>
<dbReference type="PROSITE" id="PS50110">
    <property type="entry name" value="RESPONSE_REGULATORY"/>
    <property type="match status" value="1"/>
</dbReference>
<dbReference type="Gene3D" id="3.40.50.2300">
    <property type="match status" value="1"/>
</dbReference>
<evidence type="ECO:0000256" key="4">
    <source>
        <dbReference type="ARBA" id="ARBA00023163"/>
    </source>
</evidence>
<protein>
    <submittedName>
        <fullName evidence="9">Staphylococcal respiratory response protein A</fullName>
    </submittedName>
</protein>
<dbReference type="SMART" id="SM00448">
    <property type="entry name" value="REC"/>
    <property type="match status" value="1"/>
</dbReference>
<dbReference type="SUPFAM" id="SSF46894">
    <property type="entry name" value="C-terminal effector domain of the bipartite response regulators"/>
    <property type="match status" value="1"/>
</dbReference>
<evidence type="ECO:0000256" key="2">
    <source>
        <dbReference type="ARBA" id="ARBA00023015"/>
    </source>
</evidence>
<dbReference type="InterPro" id="IPR001867">
    <property type="entry name" value="OmpR/PhoB-type_DNA-bd"/>
</dbReference>
<dbReference type="Gene3D" id="6.10.250.690">
    <property type="match status" value="1"/>
</dbReference>
<comment type="caution">
    <text evidence="9">The sequence shown here is derived from an EMBL/GenBank/DDBJ whole genome shotgun (WGS) entry which is preliminary data.</text>
</comment>
<evidence type="ECO:0000256" key="1">
    <source>
        <dbReference type="ARBA" id="ARBA00022553"/>
    </source>
</evidence>
<dbReference type="EMBL" id="UAPQ01000006">
    <property type="protein sequence ID" value="SPT53400.1"/>
    <property type="molecule type" value="Genomic_DNA"/>
</dbReference>
<dbReference type="Proteomes" id="UP000250006">
    <property type="component" value="Unassembled WGS sequence"/>
</dbReference>
<keyword evidence="4" id="KW-0804">Transcription</keyword>
<evidence type="ECO:0000259" key="8">
    <source>
        <dbReference type="PROSITE" id="PS51755"/>
    </source>
</evidence>